<evidence type="ECO:0000256" key="2">
    <source>
        <dbReference type="ARBA" id="ARBA00022741"/>
    </source>
</evidence>
<evidence type="ECO:0000313" key="7">
    <source>
        <dbReference type="Proteomes" id="UP001235094"/>
    </source>
</evidence>
<dbReference type="Gene3D" id="3.30.470.20">
    <property type="entry name" value="ATP-grasp fold, B domain"/>
    <property type="match status" value="1"/>
</dbReference>
<name>A0ABU0LWL9_9HYPH</name>
<dbReference type="InterPro" id="IPR052032">
    <property type="entry name" value="ATP-dep_AA_Ligase"/>
</dbReference>
<evidence type="ECO:0000256" key="1">
    <source>
        <dbReference type="ARBA" id="ARBA00022598"/>
    </source>
</evidence>
<dbReference type="Gene3D" id="3.40.50.20">
    <property type="match status" value="1"/>
</dbReference>
<dbReference type="EMBL" id="JAUSVR010000021">
    <property type="protein sequence ID" value="MDQ0513084.1"/>
    <property type="molecule type" value="Genomic_DNA"/>
</dbReference>
<keyword evidence="3 4" id="KW-0067">ATP-binding</keyword>
<protein>
    <submittedName>
        <fullName evidence="6">Biotin carboxylase</fullName>
    </submittedName>
</protein>
<keyword evidence="1" id="KW-0436">Ligase</keyword>
<evidence type="ECO:0000256" key="4">
    <source>
        <dbReference type="PROSITE-ProRule" id="PRU00409"/>
    </source>
</evidence>
<keyword evidence="7" id="KW-1185">Reference proteome</keyword>
<dbReference type="InterPro" id="IPR013815">
    <property type="entry name" value="ATP_grasp_subdomain_1"/>
</dbReference>
<feature type="domain" description="ATP-grasp" evidence="5">
    <location>
        <begin position="108"/>
        <end position="308"/>
    </location>
</feature>
<comment type="caution">
    <text evidence="6">The sequence shown here is derived from an EMBL/GenBank/DDBJ whole genome shotgun (WGS) entry which is preliminary data.</text>
</comment>
<dbReference type="Proteomes" id="UP001235094">
    <property type="component" value="Unassembled WGS sequence"/>
</dbReference>
<dbReference type="RefSeq" id="WP_306891728.1">
    <property type="nucleotide sequence ID" value="NZ_JAUSVR010000021.1"/>
</dbReference>
<dbReference type="PANTHER" id="PTHR43585">
    <property type="entry name" value="FUMIPYRROLE BIOSYNTHESIS PROTEIN C"/>
    <property type="match status" value="1"/>
</dbReference>
<reference evidence="6 7" key="1">
    <citation type="submission" date="2023-07" db="EMBL/GenBank/DDBJ databases">
        <title>Genomic Encyclopedia of Type Strains, Phase IV (KMG-IV): sequencing the most valuable type-strain genomes for metagenomic binning, comparative biology and taxonomic classification.</title>
        <authorList>
            <person name="Goeker M."/>
        </authorList>
    </citation>
    <scope>NUCLEOTIDE SEQUENCE [LARGE SCALE GENOMIC DNA]</scope>
    <source>
        <strain evidence="6 7">DSM 15561</strain>
    </source>
</reference>
<gene>
    <name evidence="6" type="ORF">QOZ99_004000</name>
</gene>
<dbReference type="InterPro" id="IPR011761">
    <property type="entry name" value="ATP-grasp"/>
</dbReference>
<dbReference type="PROSITE" id="PS50975">
    <property type="entry name" value="ATP_GRASP"/>
    <property type="match status" value="1"/>
</dbReference>
<accession>A0ABU0LWL9</accession>
<sequence length="400" mass="43616">MSKTILFLGASPQQLAPIDYARAAGYRTVTCDNRPGNPGHRLAHASYNVSTTAMDEVLRVAERERIDAVVSFGSDVGAPTAAFVAERLGLPGNPLDGVRTLTDKGRFRALQAECGRFHPRHLTLAAGDLSDPRRVQERVRAEVGTKVIVKPVDASGAKGVRKIADPAELLPAIRAAIGFSASGRAIVETVIDQLGYQICGEGFLRDGRIAFHAFANEHFHPGIHVPVGESFPSVFDPRLIGKAVDELQFLFGQTGLRQGPFNFDLIFTPEGEVFVIEIGPRNGGNRMPEAILYGTGVDTIAATVEIALGRPVDLARRHDYLCSTYSVYSDAPGILQAVLYDPHVRRRIVDERLFLGPGDPVERFEMGSLMIGNLILTFDTYVDMIETIDRMKDHITVSLV</sequence>
<evidence type="ECO:0000256" key="3">
    <source>
        <dbReference type="ARBA" id="ARBA00022840"/>
    </source>
</evidence>
<proteinExistence type="predicted"/>
<dbReference type="Gene3D" id="3.30.1490.20">
    <property type="entry name" value="ATP-grasp fold, A domain"/>
    <property type="match status" value="1"/>
</dbReference>
<evidence type="ECO:0000259" key="5">
    <source>
        <dbReference type="PROSITE" id="PS50975"/>
    </source>
</evidence>
<evidence type="ECO:0000313" key="6">
    <source>
        <dbReference type="EMBL" id="MDQ0513084.1"/>
    </source>
</evidence>
<keyword evidence="2 4" id="KW-0547">Nucleotide-binding</keyword>
<dbReference type="PANTHER" id="PTHR43585:SF2">
    <property type="entry name" value="ATP-GRASP ENZYME FSQD"/>
    <property type="match status" value="1"/>
</dbReference>
<dbReference type="SUPFAM" id="SSF56059">
    <property type="entry name" value="Glutathione synthetase ATP-binding domain-like"/>
    <property type="match status" value="1"/>
</dbReference>
<organism evidence="6 7">
    <name type="scientific">Ancylobacter amanitiformis</name>
    <dbReference type="NCBI Taxonomy" id="217069"/>
    <lineage>
        <taxon>Bacteria</taxon>
        <taxon>Pseudomonadati</taxon>
        <taxon>Pseudomonadota</taxon>
        <taxon>Alphaproteobacteria</taxon>
        <taxon>Hyphomicrobiales</taxon>
        <taxon>Xanthobacteraceae</taxon>
        <taxon>Ancylobacter</taxon>
    </lineage>
</organism>